<feature type="compositionally biased region" description="Polar residues" evidence="1">
    <location>
        <begin position="84"/>
        <end position="96"/>
    </location>
</feature>
<feature type="region of interest" description="Disordered" evidence="1">
    <location>
        <begin position="83"/>
        <end position="105"/>
    </location>
</feature>
<feature type="signal peptide" evidence="2">
    <location>
        <begin position="1"/>
        <end position="24"/>
    </location>
</feature>
<comment type="caution">
    <text evidence="3">The sequence shown here is derived from an EMBL/GenBank/DDBJ whole genome shotgun (WGS) entry which is preliminary data.</text>
</comment>
<evidence type="ECO:0000256" key="1">
    <source>
        <dbReference type="SAM" id="MobiDB-lite"/>
    </source>
</evidence>
<dbReference type="AlphaFoldDB" id="A0A7W5DN62"/>
<dbReference type="RefSeq" id="WP_183314878.1">
    <property type="nucleotide sequence ID" value="NZ_JACHXQ010000010.1"/>
</dbReference>
<gene>
    <name evidence="3" type="ORF">FHR95_002829</name>
</gene>
<organism evidence="3 4">
    <name type="scientific">Halomonas fontilapidosi</name>
    <dbReference type="NCBI Taxonomy" id="616675"/>
    <lineage>
        <taxon>Bacteria</taxon>
        <taxon>Pseudomonadati</taxon>
        <taxon>Pseudomonadota</taxon>
        <taxon>Gammaproteobacteria</taxon>
        <taxon>Oceanospirillales</taxon>
        <taxon>Halomonadaceae</taxon>
        <taxon>Halomonas</taxon>
    </lineage>
</organism>
<evidence type="ECO:0000313" key="3">
    <source>
        <dbReference type="EMBL" id="MBB3185248.1"/>
    </source>
</evidence>
<evidence type="ECO:0008006" key="5">
    <source>
        <dbReference type="Google" id="ProtNLM"/>
    </source>
</evidence>
<accession>A0A7W5DN62</accession>
<dbReference type="Proteomes" id="UP000563050">
    <property type="component" value="Unassembled WGS sequence"/>
</dbReference>
<name>A0A7W5DN62_9GAMM</name>
<keyword evidence="2" id="KW-0732">Signal</keyword>
<reference evidence="3 4" key="1">
    <citation type="submission" date="2020-08" db="EMBL/GenBank/DDBJ databases">
        <title>Genomic Encyclopedia of Type Strains, Phase III (KMG-III): the genomes of soil and plant-associated and newly described type strains.</title>
        <authorList>
            <person name="Whitman W."/>
        </authorList>
    </citation>
    <scope>NUCLEOTIDE SEQUENCE [LARGE SCALE GENOMIC DNA]</scope>
    <source>
        <strain evidence="3 4">CECT 7341</strain>
    </source>
</reference>
<sequence length="350" mass="34875">MKTFHKTPLAIAVATLMVAPYALAQGDGNKFDTNSTIDSELDNSIDVDIDHATNSDSDFYTSVFTLSVADNYAGATVDSKQLIDGNSVTNDGSENDATMGGDSLSGSSGNIGANVAAGDSNSQANDAALASSDAAEVFGQAEAYSAQSASGNRVSNIGSSNSAQLGGNSLQGASGNIAANVAAGVGNAQQNSLAVTENSVSGDANATSAGVQSTYGNATTNSPVSRETGGTAEVDYDVTLDASGLVMQQQEPVVVPRHDADAHSEGETTEGHNDLAGLAFQGVEGSKLEMTVSGEVPTTGPTYTDHRNDASLDGSALSGASGNVGANVAAGTNNLQRNSLSIASSSAGDS</sequence>
<feature type="region of interest" description="Disordered" evidence="1">
    <location>
        <begin position="296"/>
        <end position="316"/>
    </location>
</feature>
<feature type="chain" id="PRO_5031483935" description="Adhesin" evidence="2">
    <location>
        <begin position="25"/>
        <end position="350"/>
    </location>
</feature>
<proteinExistence type="predicted"/>
<keyword evidence="4" id="KW-1185">Reference proteome</keyword>
<evidence type="ECO:0000256" key="2">
    <source>
        <dbReference type="SAM" id="SignalP"/>
    </source>
</evidence>
<protein>
    <recommendedName>
        <fullName evidence="5">Adhesin</fullName>
    </recommendedName>
</protein>
<evidence type="ECO:0000313" key="4">
    <source>
        <dbReference type="Proteomes" id="UP000563050"/>
    </source>
</evidence>
<dbReference type="EMBL" id="JACHXQ010000010">
    <property type="protein sequence ID" value="MBB3185248.1"/>
    <property type="molecule type" value="Genomic_DNA"/>
</dbReference>